<accession>A0AAF0Y1B6</accession>
<dbReference type="PANTHER" id="PTHR21974">
    <property type="entry name" value="RE15880P"/>
    <property type="match status" value="1"/>
</dbReference>
<dbReference type="Proteomes" id="UP000827549">
    <property type="component" value="Chromosome 1"/>
</dbReference>
<feature type="region of interest" description="Disordered" evidence="1">
    <location>
        <begin position="358"/>
        <end position="391"/>
    </location>
</feature>
<evidence type="ECO:0000313" key="2">
    <source>
        <dbReference type="EMBL" id="WOO78145.1"/>
    </source>
</evidence>
<keyword evidence="3" id="KW-1185">Reference proteome</keyword>
<gene>
    <name evidence="2" type="ORF">LOC62_01G001696</name>
</gene>
<feature type="compositionally biased region" description="Pro residues" evidence="1">
    <location>
        <begin position="369"/>
        <end position="381"/>
    </location>
</feature>
<name>A0AAF0Y1B6_9TREE</name>
<proteinExistence type="predicted"/>
<evidence type="ECO:0000313" key="3">
    <source>
        <dbReference type="Proteomes" id="UP000827549"/>
    </source>
</evidence>
<dbReference type="RefSeq" id="XP_062624177.1">
    <property type="nucleotide sequence ID" value="XM_062768193.1"/>
</dbReference>
<dbReference type="EMBL" id="CP086714">
    <property type="protein sequence ID" value="WOO78145.1"/>
    <property type="molecule type" value="Genomic_DNA"/>
</dbReference>
<evidence type="ECO:0000256" key="1">
    <source>
        <dbReference type="SAM" id="MobiDB-lite"/>
    </source>
</evidence>
<dbReference type="AlphaFoldDB" id="A0AAF0Y1B6"/>
<sequence length="391" mass="43868">MTSRMEAEADAHRELLQSIQAVDYAPPTLKQVSRQLATTKKELESEQARLGDLVWRTYVSAFATLTISKKEFKEWRDIEERAHKRLWVKIKHPNTHKEKLAGMEDKEEREYIEALGKEQACKSRIETLTSQLNELEIQVKDLEPYAAEHAHLRKQLEDLYARVFDGPTPAFPEEDDAEDAYKAALTDYNELQGAIANEGRALQLLLAAQKAMNTAIAHANTAENYSTYDMMGGGTWTDMMERSELANAQRAVDQAKLLVAQARTLQPSLQNLPQLNMPQGSIWSDVVFDNFFSDYAFHQKIQAAGRQLRMVLQGLQGMVEQSKRHLGGLQSLVPTSAGRLEGARERLEGVRRSIMERAARGELGSYTRPPGPPPGGAPPPAGEEQLPAYTR</sequence>
<dbReference type="PANTHER" id="PTHR21974:SF2">
    <property type="entry name" value="RE15880P"/>
    <property type="match status" value="1"/>
</dbReference>
<reference evidence="2" key="1">
    <citation type="submission" date="2023-10" db="EMBL/GenBank/DDBJ databases">
        <authorList>
            <person name="Noh H."/>
        </authorList>
    </citation>
    <scope>NUCLEOTIDE SEQUENCE</scope>
    <source>
        <strain evidence="2">DUCC4014</strain>
    </source>
</reference>
<dbReference type="GeneID" id="87804951"/>
<protein>
    <submittedName>
        <fullName evidence="2">Uncharacterized protein</fullName>
    </submittedName>
</protein>
<organism evidence="2 3">
    <name type="scientific">Vanrija pseudolonga</name>
    <dbReference type="NCBI Taxonomy" id="143232"/>
    <lineage>
        <taxon>Eukaryota</taxon>
        <taxon>Fungi</taxon>
        <taxon>Dikarya</taxon>
        <taxon>Basidiomycota</taxon>
        <taxon>Agaricomycotina</taxon>
        <taxon>Tremellomycetes</taxon>
        <taxon>Trichosporonales</taxon>
        <taxon>Trichosporonaceae</taxon>
        <taxon>Vanrija</taxon>
    </lineage>
</organism>